<keyword evidence="7" id="KW-1185">Reference proteome</keyword>
<dbReference type="InParanoid" id="A0A1X2HF28"/>
<dbReference type="EMBL" id="MCGN01000004">
    <property type="protein sequence ID" value="ORY97564.1"/>
    <property type="molecule type" value="Genomic_DNA"/>
</dbReference>
<evidence type="ECO:0000256" key="1">
    <source>
        <dbReference type="ARBA" id="ARBA00022737"/>
    </source>
</evidence>
<evidence type="ECO:0000259" key="5">
    <source>
        <dbReference type="PROSITE" id="PS50102"/>
    </source>
</evidence>
<evidence type="ECO:0000256" key="4">
    <source>
        <dbReference type="SAM" id="MobiDB-lite"/>
    </source>
</evidence>
<dbReference type="Gene3D" id="3.30.70.330">
    <property type="match status" value="1"/>
</dbReference>
<evidence type="ECO:0000256" key="2">
    <source>
        <dbReference type="ARBA" id="ARBA00022884"/>
    </source>
</evidence>
<dbReference type="AlphaFoldDB" id="A0A1X2HF28"/>
<dbReference type="Pfam" id="PF00076">
    <property type="entry name" value="RRM_1"/>
    <property type="match status" value="1"/>
</dbReference>
<dbReference type="STRING" id="13706.A0A1X2HF28"/>
<feature type="domain" description="RRM" evidence="5">
    <location>
        <begin position="92"/>
        <end position="170"/>
    </location>
</feature>
<dbReference type="PANTHER" id="PTHR23236">
    <property type="entry name" value="EUKARYOTIC TRANSLATION INITIATION FACTOR 4B/4H"/>
    <property type="match status" value="1"/>
</dbReference>
<evidence type="ECO:0000256" key="3">
    <source>
        <dbReference type="PROSITE-ProRule" id="PRU00176"/>
    </source>
</evidence>
<keyword evidence="2 3" id="KW-0694">RNA-binding</keyword>
<proteinExistence type="predicted"/>
<dbReference type="PROSITE" id="PS50102">
    <property type="entry name" value="RRM"/>
    <property type="match status" value="1"/>
</dbReference>
<gene>
    <name evidence="6" type="ORF">BCR43DRAFT_523710</name>
</gene>
<dbReference type="SUPFAM" id="SSF54928">
    <property type="entry name" value="RNA-binding domain, RBD"/>
    <property type="match status" value="1"/>
</dbReference>
<dbReference type="OMA" id="NIQRRMD"/>
<organism evidence="6 7">
    <name type="scientific">Syncephalastrum racemosum</name>
    <name type="common">Filamentous fungus</name>
    <dbReference type="NCBI Taxonomy" id="13706"/>
    <lineage>
        <taxon>Eukaryota</taxon>
        <taxon>Fungi</taxon>
        <taxon>Fungi incertae sedis</taxon>
        <taxon>Mucoromycota</taxon>
        <taxon>Mucoromycotina</taxon>
        <taxon>Mucoromycetes</taxon>
        <taxon>Mucorales</taxon>
        <taxon>Syncephalastraceae</taxon>
        <taxon>Syncephalastrum</taxon>
    </lineage>
</organism>
<evidence type="ECO:0000313" key="6">
    <source>
        <dbReference type="EMBL" id="ORY97564.1"/>
    </source>
</evidence>
<feature type="compositionally biased region" description="Basic residues" evidence="4">
    <location>
        <begin position="70"/>
        <end position="79"/>
    </location>
</feature>
<feature type="compositionally biased region" description="Basic and acidic residues" evidence="4">
    <location>
        <begin position="24"/>
        <end position="33"/>
    </location>
</feature>
<dbReference type="OrthoDB" id="167718at2759"/>
<accession>A0A1X2HF28</accession>
<sequence>MDNKKLTKREQKAAAFRDRKKKKPSLDEEKAVPEQDVVDQPDAQNESGDSSFKQAQKKRKADQDGDGQQKKRKRGTRGVKARERQQQQKSRYILFVGNLAKDVGKEDLSKFLAEQVDGEVEVRLGTVKGTNESKGYAFAEFKNNDCFMKCLQLDGQKFASRKLNIQLTAGGGGKTAARTEKIKERNDTLKSKLLKSSKNSRGGAEEGYEE</sequence>
<dbReference type="SMART" id="SM00360">
    <property type="entry name" value="RRM"/>
    <property type="match status" value="1"/>
</dbReference>
<dbReference type="GO" id="GO:0003723">
    <property type="term" value="F:RNA binding"/>
    <property type="evidence" value="ECO:0007669"/>
    <property type="project" value="UniProtKB-UniRule"/>
</dbReference>
<feature type="compositionally biased region" description="Basic and acidic residues" evidence="4">
    <location>
        <begin position="1"/>
        <end position="17"/>
    </location>
</feature>
<feature type="region of interest" description="Disordered" evidence="4">
    <location>
        <begin position="188"/>
        <end position="210"/>
    </location>
</feature>
<name>A0A1X2HF28_SYNRA</name>
<reference evidence="6 7" key="1">
    <citation type="submission" date="2016-07" db="EMBL/GenBank/DDBJ databases">
        <title>Pervasive Adenine N6-methylation of Active Genes in Fungi.</title>
        <authorList>
            <consortium name="DOE Joint Genome Institute"/>
            <person name="Mondo S.J."/>
            <person name="Dannebaum R.O."/>
            <person name="Kuo R.C."/>
            <person name="Labutti K."/>
            <person name="Haridas S."/>
            <person name="Kuo A."/>
            <person name="Salamov A."/>
            <person name="Ahrendt S.R."/>
            <person name="Lipzen A."/>
            <person name="Sullivan W."/>
            <person name="Andreopoulos W.B."/>
            <person name="Clum A."/>
            <person name="Lindquist E."/>
            <person name="Daum C."/>
            <person name="Ramamoorthy G.K."/>
            <person name="Gryganskyi A."/>
            <person name="Culley D."/>
            <person name="Magnuson J.K."/>
            <person name="James T.Y."/>
            <person name="O'Malley M.A."/>
            <person name="Stajich J.E."/>
            <person name="Spatafora J.W."/>
            <person name="Visel A."/>
            <person name="Grigoriev I.V."/>
        </authorList>
    </citation>
    <scope>NUCLEOTIDE SEQUENCE [LARGE SCALE GENOMIC DNA]</scope>
    <source>
        <strain evidence="6 7">NRRL 2496</strain>
    </source>
</reference>
<evidence type="ECO:0000313" key="7">
    <source>
        <dbReference type="Proteomes" id="UP000242180"/>
    </source>
</evidence>
<protein>
    <recommendedName>
        <fullName evidence="5">RRM domain-containing protein</fullName>
    </recommendedName>
</protein>
<dbReference type="PANTHER" id="PTHR23236:SF119">
    <property type="entry name" value="NUCLEAR RNA-BINDING PROTEIN SART-3"/>
    <property type="match status" value="1"/>
</dbReference>
<feature type="compositionally biased region" description="Polar residues" evidence="4">
    <location>
        <begin position="42"/>
        <end position="52"/>
    </location>
</feature>
<dbReference type="FunCoup" id="A0A1X2HF28">
    <property type="interactions" value="170"/>
</dbReference>
<comment type="caution">
    <text evidence="6">The sequence shown here is derived from an EMBL/GenBank/DDBJ whole genome shotgun (WGS) entry which is preliminary data.</text>
</comment>
<dbReference type="Proteomes" id="UP000242180">
    <property type="component" value="Unassembled WGS sequence"/>
</dbReference>
<keyword evidence="1" id="KW-0677">Repeat</keyword>
<dbReference type="InterPro" id="IPR000504">
    <property type="entry name" value="RRM_dom"/>
</dbReference>
<dbReference type="InterPro" id="IPR035979">
    <property type="entry name" value="RBD_domain_sf"/>
</dbReference>
<dbReference type="InterPro" id="IPR012677">
    <property type="entry name" value="Nucleotide-bd_a/b_plait_sf"/>
</dbReference>
<feature type="region of interest" description="Disordered" evidence="4">
    <location>
        <begin position="1"/>
        <end position="87"/>
    </location>
</feature>